<keyword evidence="4 6" id="KW-1133">Transmembrane helix</keyword>
<evidence type="ECO:0000256" key="5">
    <source>
        <dbReference type="ARBA" id="ARBA00023136"/>
    </source>
</evidence>
<evidence type="ECO:0000256" key="6">
    <source>
        <dbReference type="RuleBase" id="RU363132"/>
    </source>
</evidence>
<feature type="transmembrane region" description="Helical" evidence="6">
    <location>
        <begin position="347"/>
        <end position="371"/>
    </location>
</feature>
<reference evidence="9" key="1">
    <citation type="journal article" date="2017" name="Nat. Commun.">
        <title>The asparagus genome sheds light on the origin and evolution of a young Y chromosome.</title>
        <authorList>
            <person name="Harkess A."/>
            <person name="Zhou J."/>
            <person name="Xu C."/>
            <person name="Bowers J.E."/>
            <person name="Van der Hulst R."/>
            <person name="Ayyampalayam S."/>
            <person name="Mercati F."/>
            <person name="Riccardi P."/>
            <person name="McKain M.R."/>
            <person name="Kakrana A."/>
            <person name="Tang H."/>
            <person name="Ray J."/>
            <person name="Groenendijk J."/>
            <person name="Arikit S."/>
            <person name="Mathioni S.M."/>
            <person name="Nakano M."/>
            <person name="Shan H."/>
            <person name="Telgmann-Rauber A."/>
            <person name="Kanno A."/>
            <person name="Yue Z."/>
            <person name="Chen H."/>
            <person name="Li W."/>
            <person name="Chen Y."/>
            <person name="Xu X."/>
            <person name="Zhang Y."/>
            <person name="Luo S."/>
            <person name="Chen H."/>
            <person name="Gao J."/>
            <person name="Mao Z."/>
            <person name="Pires J.C."/>
            <person name="Luo M."/>
            <person name="Kudrna D."/>
            <person name="Wing R.A."/>
            <person name="Meyers B.C."/>
            <person name="Yi K."/>
            <person name="Kong H."/>
            <person name="Lavrijsen P."/>
            <person name="Sunseri F."/>
            <person name="Falavigna A."/>
            <person name="Ye Y."/>
            <person name="Leebens-Mack J.H."/>
            <person name="Chen G."/>
        </authorList>
    </citation>
    <scope>NUCLEOTIDE SEQUENCE [LARGE SCALE GENOMIC DNA]</scope>
    <source>
        <strain evidence="9">cv. DH0086</strain>
    </source>
</reference>
<dbReference type="InterPro" id="IPR036291">
    <property type="entry name" value="NAD(P)-bd_dom_sf"/>
</dbReference>
<evidence type="ECO:0000256" key="4">
    <source>
        <dbReference type="ARBA" id="ARBA00022989"/>
    </source>
</evidence>
<accession>A0A5P1F4R8</accession>
<dbReference type="GO" id="GO:0006694">
    <property type="term" value="P:steroid biosynthetic process"/>
    <property type="evidence" value="ECO:0007669"/>
    <property type="project" value="InterPro"/>
</dbReference>
<feature type="domain" description="Reticulon" evidence="7">
    <location>
        <begin position="227"/>
        <end position="412"/>
    </location>
</feature>
<dbReference type="InterPro" id="IPR002225">
    <property type="entry name" value="3Beta_OHSteriod_DH/Estase"/>
</dbReference>
<dbReference type="PANTHER" id="PTHR10994:SF193">
    <property type="entry name" value="RETICULON-LIKE PROTEIN"/>
    <property type="match status" value="1"/>
</dbReference>
<dbReference type="Gene3D" id="3.40.50.720">
    <property type="entry name" value="NAD(P)-binding Rossmann-like Domain"/>
    <property type="match status" value="1"/>
</dbReference>
<dbReference type="InterPro" id="IPR045064">
    <property type="entry name" value="Reticulon-like"/>
</dbReference>
<dbReference type="SUPFAM" id="SSF51735">
    <property type="entry name" value="NAD(P)-binding Rossmann-fold domains"/>
    <property type="match status" value="1"/>
</dbReference>
<dbReference type="OMA" id="DFTYSEN"/>
<dbReference type="GO" id="GO:0009617">
    <property type="term" value="P:response to bacterium"/>
    <property type="evidence" value="ECO:0007669"/>
    <property type="project" value="InterPro"/>
</dbReference>
<evidence type="ECO:0000313" key="9">
    <source>
        <dbReference type="Proteomes" id="UP000243459"/>
    </source>
</evidence>
<name>A0A5P1F4R8_ASPOF</name>
<keyword evidence="2 6" id="KW-0812">Transmembrane</keyword>
<gene>
    <name evidence="8" type="ORF">A4U43_C04F19100</name>
</gene>
<dbReference type="AlphaFoldDB" id="A0A5P1F4R8"/>
<dbReference type="Pfam" id="PF02453">
    <property type="entry name" value="Reticulon"/>
    <property type="match status" value="1"/>
</dbReference>
<keyword evidence="3 6" id="KW-0256">Endoplasmic reticulum</keyword>
<evidence type="ECO:0000256" key="3">
    <source>
        <dbReference type="ARBA" id="ARBA00022824"/>
    </source>
</evidence>
<evidence type="ECO:0000259" key="7">
    <source>
        <dbReference type="PROSITE" id="PS50845"/>
    </source>
</evidence>
<organism evidence="8 9">
    <name type="scientific">Asparagus officinalis</name>
    <name type="common">Garden asparagus</name>
    <dbReference type="NCBI Taxonomy" id="4686"/>
    <lineage>
        <taxon>Eukaryota</taxon>
        <taxon>Viridiplantae</taxon>
        <taxon>Streptophyta</taxon>
        <taxon>Embryophyta</taxon>
        <taxon>Tracheophyta</taxon>
        <taxon>Spermatophyta</taxon>
        <taxon>Magnoliopsida</taxon>
        <taxon>Liliopsida</taxon>
        <taxon>Asparagales</taxon>
        <taxon>Asparagaceae</taxon>
        <taxon>Asparagoideae</taxon>
        <taxon>Asparagus</taxon>
    </lineage>
</organism>
<comment type="subcellular location">
    <subcellularLocation>
        <location evidence="1 6">Endoplasmic reticulum membrane</location>
        <topology evidence="1 6">Multi-pass membrane protein</topology>
    </subcellularLocation>
</comment>
<dbReference type="Pfam" id="PF01073">
    <property type="entry name" value="3Beta_HSD"/>
    <property type="match status" value="1"/>
</dbReference>
<dbReference type="InterPro" id="IPR003388">
    <property type="entry name" value="Reticulon"/>
</dbReference>
<dbReference type="Gramene" id="ONK72407">
    <property type="protein sequence ID" value="ONK72407"/>
    <property type="gene ID" value="A4U43_C04F19100"/>
</dbReference>
<evidence type="ECO:0000256" key="2">
    <source>
        <dbReference type="ARBA" id="ARBA00022692"/>
    </source>
</evidence>
<dbReference type="EMBL" id="CM007384">
    <property type="protein sequence ID" value="ONK72407.1"/>
    <property type="molecule type" value="Genomic_DNA"/>
</dbReference>
<keyword evidence="5 6" id="KW-0472">Membrane</keyword>
<dbReference type="Proteomes" id="UP000243459">
    <property type="component" value="Chromosome 4"/>
</dbReference>
<dbReference type="PROSITE" id="PS50845">
    <property type="entry name" value="RETICULON"/>
    <property type="match status" value="1"/>
</dbReference>
<dbReference type="GO" id="GO:0016616">
    <property type="term" value="F:oxidoreductase activity, acting on the CH-OH group of donors, NAD or NADP as acceptor"/>
    <property type="evidence" value="ECO:0007669"/>
    <property type="project" value="InterPro"/>
</dbReference>
<feature type="transmembrane region" description="Helical" evidence="6">
    <location>
        <begin position="267"/>
        <end position="288"/>
    </location>
</feature>
<evidence type="ECO:0000313" key="8">
    <source>
        <dbReference type="EMBL" id="ONK72407.1"/>
    </source>
</evidence>
<dbReference type="GO" id="GO:0005789">
    <property type="term" value="C:endoplasmic reticulum membrane"/>
    <property type="evidence" value="ECO:0007669"/>
    <property type="project" value="UniProtKB-SubCell"/>
</dbReference>
<dbReference type="PANTHER" id="PTHR10994">
    <property type="entry name" value="RETICULON"/>
    <property type="match status" value="1"/>
</dbReference>
<evidence type="ECO:0000256" key="1">
    <source>
        <dbReference type="ARBA" id="ARBA00004477"/>
    </source>
</evidence>
<sequence length="415" mass="45839">MDVMDDLRAQVEMMVLDANGRDGLSTCVLRVSNPFGPGDDCFVPFLIAKAKSAWAKFIIGSGKNLCNFTYVENVAHANICAEQVLCSEAASVAGKPFFITDHEKVKFWDFNSNILEGLGYQRPKIHLPAKLVLLLIVLVKGAGQKSLSRSYSPLLTPAMVHVVSCTKTFDSSKAQRLIGYSPVTSLEDGISVTVESFSQLANGLPYLRQKDFSQPSKAELLLGSGKVADILLWRDEKRTFTCLLGLFLLFHWFLLSGRTFISSTAKLLLLLSSILFSHGVLPCSMFGFSIEKMPSSYFEVSESVVRHSLNTIASIWNNGLSLLKSVSEGGNWNIFIKVIGSLYLVKLLLPFSFSVLIAIGVICLFSFFIIYEQCEEEVEKLVTISASGLKKSKEFLSTKLSSFLATYVHKSEKVQ</sequence>
<keyword evidence="9" id="KW-1185">Reference proteome</keyword>
<protein>
    <recommendedName>
        <fullName evidence="6">Reticulon-like protein</fullName>
    </recommendedName>
</protein>
<feature type="transmembrane region" description="Helical" evidence="6">
    <location>
        <begin position="240"/>
        <end position="261"/>
    </location>
</feature>
<proteinExistence type="predicted"/>